<sequence>MPGPYRRPLRAALFRRRQKPAQQGKQDNNKDKQGQPGSGNKHTAPYPPLEEYRLTAELKLNLEQLQNIFAKCSDVVRRDFYLGQAVKVALFYIDGLADKKLIEDTLVRTLQQAPAELARSLAERTRDLTAVMEMVMPMTDVAVVDNMGSLVKHVLNGDTVLILDGFNKGLALSTRAWEHRAVEEPITESVVRGPRESFIESLRTNTTLIRRRLKTPSLKMETVCLGRYTMTNIVLTYIEDLADPAVVREVRRRLESIQIDGVLESAYIEELIEDNPDSPFPQIDHTERPDKVAAALLEGRVGILIDGTPFALIVPTVFVQFIQASEDYYERYYLSSFLRLARFVALNIALLLPAVYVAVTTFHQEMLPTNLLVKVASQREGIPFPALVEALMLELTFELLREAGVRLPRPVGQALSIVGALVIGEAAVSASLVSPAMVIVVAMTGISSFATPSYSMAITLRLLRFIMLILAGTFGFYGIMLGLLAILVHLNTLRSFGVPYLAPVAPWNFSDFKDVLVRVPRWAMNSRPSQIGYRDPVRQGAGLKPKPPASSNPAPERGKS</sequence>
<reference evidence="5" key="1">
    <citation type="journal article" date="2014" name="Gene">
        <title>Genome-guided analysis of transformation efficiency and carbon dioxide assimilation by Moorella thermoacetica Y72.</title>
        <authorList>
            <person name="Tsukahara K."/>
            <person name="Kita A."/>
            <person name="Nakashimada Y."/>
            <person name="Hoshino T."/>
            <person name="Murakami K."/>
        </authorList>
    </citation>
    <scope>NUCLEOTIDE SEQUENCE [LARGE SCALE GENOMIC DNA]</scope>
    <source>
        <strain evidence="5">Y72</strain>
    </source>
</reference>
<dbReference type="GO" id="GO:0009847">
    <property type="term" value="P:spore germination"/>
    <property type="evidence" value="ECO:0007669"/>
    <property type="project" value="InterPro"/>
</dbReference>
<evidence type="ECO:0000313" key="5">
    <source>
        <dbReference type="EMBL" id="GAF25249.1"/>
    </source>
</evidence>
<dbReference type="InterPro" id="IPR004995">
    <property type="entry name" value="Spore_Ger"/>
</dbReference>
<accession>A0A0S6U816</accession>
<dbReference type="Proteomes" id="UP000063718">
    <property type="component" value="Unassembled WGS sequence"/>
</dbReference>
<keyword evidence="4" id="KW-0812">Transmembrane</keyword>
<dbReference type="PANTHER" id="PTHR22550:SF5">
    <property type="entry name" value="LEUCINE ZIPPER PROTEIN 4"/>
    <property type="match status" value="1"/>
</dbReference>
<gene>
    <name evidence="5" type="ORF">MTY_0579</name>
</gene>
<name>A0A0S6U816_NEOTH</name>
<dbReference type="RefSeq" id="WP_025773276.1">
    <property type="nucleotide sequence ID" value="NZ_DF238840.1"/>
</dbReference>
<proteinExistence type="inferred from homology"/>
<keyword evidence="2 4" id="KW-0472">Membrane</keyword>
<feature type="transmembrane region" description="Helical" evidence="4">
    <location>
        <begin position="436"/>
        <end position="458"/>
    </location>
</feature>
<feature type="region of interest" description="Disordered" evidence="3">
    <location>
        <begin position="1"/>
        <end position="47"/>
    </location>
</feature>
<keyword evidence="4" id="KW-1133">Transmembrane helix</keyword>
<comment type="similarity">
    <text evidence="1">Belongs to the GerABKA family.</text>
</comment>
<evidence type="ECO:0000256" key="3">
    <source>
        <dbReference type="SAM" id="MobiDB-lite"/>
    </source>
</evidence>
<dbReference type="PANTHER" id="PTHR22550">
    <property type="entry name" value="SPORE GERMINATION PROTEIN"/>
    <property type="match status" value="1"/>
</dbReference>
<dbReference type="InterPro" id="IPR050768">
    <property type="entry name" value="UPF0353/GerABKA_families"/>
</dbReference>
<feature type="compositionally biased region" description="Basic residues" evidence="3">
    <location>
        <begin position="7"/>
        <end position="19"/>
    </location>
</feature>
<dbReference type="AlphaFoldDB" id="A0A0S6U816"/>
<protein>
    <submittedName>
        <fullName evidence="5">L-lactate dehydrogenase (FMN-dependent) and related alpha-hydroxy acid dehydrogenases</fullName>
    </submittedName>
</protein>
<feature type="compositionally biased region" description="Low complexity" evidence="3">
    <location>
        <begin position="551"/>
        <end position="560"/>
    </location>
</feature>
<feature type="transmembrane region" description="Helical" evidence="4">
    <location>
        <begin position="340"/>
        <end position="362"/>
    </location>
</feature>
<dbReference type="Pfam" id="PF03323">
    <property type="entry name" value="GerA"/>
    <property type="match status" value="1"/>
</dbReference>
<dbReference type="PIRSF" id="PIRSF005690">
    <property type="entry name" value="GerBA"/>
    <property type="match status" value="1"/>
</dbReference>
<feature type="transmembrane region" description="Helical" evidence="4">
    <location>
        <begin position="465"/>
        <end position="490"/>
    </location>
</feature>
<organism evidence="5">
    <name type="scientific">Moorella thermoacetica Y72</name>
    <dbReference type="NCBI Taxonomy" id="1325331"/>
    <lineage>
        <taxon>Bacteria</taxon>
        <taxon>Bacillati</taxon>
        <taxon>Bacillota</taxon>
        <taxon>Clostridia</taxon>
        <taxon>Neomoorellales</taxon>
        <taxon>Neomoorellaceae</taxon>
        <taxon>Neomoorella</taxon>
    </lineage>
</organism>
<evidence type="ECO:0000256" key="4">
    <source>
        <dbReference type="SAM" id="Phobius"/>
    </source>
</evidence>
<dbReference type="GO" id="GO:0016020">
    <property type="term" value="C:membrane"/>
    <property type="evidence" value="ECO:0007669"/>
    <property type="project" value="InterPro"/>
</dbReference>
<evidence type="ECO:0000256" key="1">
    <source>
        <dbReference type="ARBA" id="ARBA00005278"/>
    </source>
</evidence>
<dbReference type="EMBL" id="DF238840">
    <property type="protein sequence ID" value="GAF25249.1"/>
    <property type="molecule type" value="Genomic_DNA"/>
</dbReference>
<feature type="region of interest" description="Disordered" evidence="3">
    <location>
        <begin position="530"/>
        <end position="560"/>
    </location>
</feature>
<evidence type="ECO:0000256" key="2">
    <source>
        <dbReference type="ARBA" id="ARBA00023136"/>
    </source>
</evidence>